<feature type="chain" id="PRO_5045676221" evidence="1">
    <location>
        <begin position="18"/>
        <end position="114"/>
    </location>
</feature>
<keyword evidence="1" id="KW-0732">Signal</keyword>
<dbReference type="Pfam" id="PF11162">
    <property type="entry name" value="DUF2946"/>
    <property type="match status" value="1"/>
</dbReference>
<reference evidence="2 3" key="1">
    <citation type="journal article" date="2022" name="Int. J. Syst. Evol. Microbiol.">
        <title>Noviherbaspirillum aridicola sp. nov., isolated from an arid soil in Pakistan.</title>
        <authorList>
            <person name="Khan I.U."/>
            <person name="Saqib M."/>
            <person name="Amin A."/>
            <person name="Hussain F."/>
            <person name="Li L."/>
            <person name="Liu Y.H."/>
            <person name="Fang B.Z."/>
            <person name="Ahmed I."/>
            <person name="Li W.J."/>
        </authorList>
    </citation>
    <scope>NUCLEOTIDE SEQUENCE [LARGE SCALE GENOMIC DNA]</scope>
    <source>
        <strain evidence="2 3">NCCP-691</strain>
    </source>
</reference>
<accession>A0ABQ4Q8H1</accession>
<feature type="signal peptide" evidence="1">
    <location>
        <begin position="1"/>
        <end position="17"/>
    </location>
</feature>
<protein>
    <submittedName>
        <fullName evidence="2">Lipoprotein</fullName>
    </submittedName>
</protein>
<comment type="caution">
    <text evidence="2">The sequence shown here is derived from an EMBL/GenBank/DDBJ whole genome shotgun (WGS) entry which is preliminary data.</text>
</comment>
<dbReference type="EMBL" id="BPMK01000016">
    <property type="protein sequence ID" value="GIZ53351.1"/>
    <property type="molecule type" value="Genomic_DNA"/>
</dbReference>
<dbReference type="InterPro" id="IPR021333">
    <property type="entry name" value="DUF2946"/>
</dbReference>
<gene>
    <name evidence="2" type="ORF">NCCP691_33650</name>
</gene>
<organism evidence="2 3">
    <name type="scientific">Noviherbaspirillum aridicola</name>
    <dbReference type="NCBI Taxonomy" id="2849687"/>
    <lineage>
        <taxon>Bacteria</taxon>
        <taxon>Pseudomonadati</taxon>
        <taxon>Pseudomonadota</taxon>
        <taxon>Betaproteobacteria</taxon>
        <taxon>Burkholderiales</taxon>
        <taxon>Oxalobacteraceae</taxon>
        <taxon>Noviherbaspirillum</taxon>
    </lineage>
</organism>
<dbReference type="Proteomes" id="UP000887222">
    <property type="component" value="Unassembled WGS sequence"/>
</dbReference>
<keyword evidence="2" id="KW-0449">Lipoprotein</keyword>
<proteinExistence type="predicted"/>
<sequence>MVIALSSLLPMISHAMAAHRAALTAQHEICTAAGVVTVDVPVPDDGPSSHGKHGHSTDCPYCRLHADHPALPPSVPAALPVSPQRAAYPPLFYSSPHPLHAWAFAHPRAPPRFS</sequence>
<evidence type="ECO:0000313" key="2">
    <source>
        <dbReference type="EMBL" id="GIZ53351.1"/>
    </source>
</evidence>
<keyword evidence="3" id="KW-1185">Reference proteome</keyword>
<name>A0ABQ4Q8H1_9BURK</name>
<evidence type="ECO:0000256" key="1">
    <source>
        <dbReference type="SAM" id="SignalP"/>
    </source>
</evidence>
<evidence type="ECO:0000313" key="3">
    <source>
        <dbReference type="Proteomes" id="UP000887222"/>
    </source>
</evidence>